<dbReference type="InterPro" id="IPR001647">
    <property type="entry name" value="HTH_TetR"/>
</dbReference>
<dbReference type="SUPFAM" id="SSF46689">
    <property type="entry name" value="Homeodomain-like"/>
    <property type="match status" value="1"/>
</dbReference>
<keyword evidence="2 4" id="KW-0238">DNA-binding</keyword>
<feature type="domain" description="HTH tetR-type" evidence="5">
    <location>
        <begin position="3"/>
        <end position="63"/>
    </location>
</feature>
<keyword evidence="1" id="KW-0805">Transcription regulation</keyword>
<dbReference type="PANTHER" id="PTHR30055">
    <property type="entry name" value="HTH-TYPE TRANSCRIPTIONAL REGULATOR RUTR"/>
    <property type="match status" value="1"/>
</dbReference>
<dbReference type="Pfam" id="PF00440">
    <property type="entry name" value="TetR_N"/>
    <property type="match status" value="1"/>
</dbReference>
<dbReference type="GO" id="GO:0000976">
    <property type="term" value="F:transcription cis-regulatory region binding"/>
    <property type="evidence" value="ECO:0007669"/>
    <property type="project" value="TreeGrafter"/>
</dbReference>
<organism evidence="6">
    <name type="scientific">Oceaniferula spumae</name>
    <dbReference type="NCBI Taxonomy" id="2979115"/>
    <lineage>
        <taxon>Bacteria</taxon>
        <taxon>Pseudomonadati</taxon>
        <taxon>Verrucomicrobiota</taxon>
        <taxon>Verrucomicrobiia</taxon>
        <taxon>Verrucomicrobiales</taxon>
        <taxon>Verrucomicrobiaceae</taxon>
        <taxon>Oceaniferula</taxon>
    </lineage>
</organism>
<dbReference type="InterPro" id="IPR050109">
    <property type="entry name" value="HTH-type_TetR-like_transc_reg"/>
</dbReference>
<dbReference type="GO" id="GO:0003700">
    <property type="term" value="F:DNA-binding transcription factor activity"/>
    <property type="evidence" value="ECO:0007669"/>
    <property type="project" value="TreeGrafter"/>
</dbReference>
<name>A0AAT9FGA3_9BACT</name>
<evidence type="ECO:0000256" key="1">
    <source>
        <dbReference type="ARBA" id="ARBA00023015"/>
    </source>
</evidence>
<dbReference type="KEGG" id="osu:NT6N_00510"/>
<reference evidence="6" key="1">
    <citation type="submission" date="2024-07" db="EMBL/GenBank/DDBJ databases">
        <title>Complete genome sequence of Verrucomicrobiaceae bacterium NT6N.</title>
        <authorList>
            <person name="Huang C."/>
            <person name="Takami H."/>
            <person name="Hamasaki K."/>
        </authorList>
    </citation>
    <scope>NUCLEOTIDE SEQUENCE</scope>
    <source>
        <strain evidence="6">NT6N</strain>
    </source>
</reference>
<evidence type="ECO:0000256" key="3">
    <source>
        <dbReference type="ARBA" id="ARBA00023163"/>
    </source>
</evidence>
<dbReference type="EMBL" id="AP026866">
    <property type="protein sequence ID" value="BDS05011.1"/>
    <property type="molecule type" value="Genomic_DNA"/>
</dbReference>
<proteinExistence type="predicted"/>
<dbReference type="PRINTS" id="PR00455">
    <property type="entry name" value="HTHTETR"/>
</dbReference>
<dbReference type="Gene3D" id="1.10.357.10">
    <property type="entry name" value="Tetracycline Repressor, domain 2"/>
    <property type="match status" value="1"/>
</dbReference>
<keyword evidence="3" id="KW-0804">Transcription</keyword>
<evidence type="ECO:0000256" key="2">
    <source>
        <dbReference type="ARBA" id="ARBA00023125"/>
    </source>
</evidence>
<dbReference type="InterPro" id="IPR009057">
    <property type="entry name" value="Homeodomain-like_sf"/>
</dbReference>
<sequence>MATDAKEKLIESAIRVFAEQGFRAGKVADIVKGAGANIAAVNYHFGSKEQIFVAALRQAFADANEVYPSKGDLDESAPAEQKVAAVARAVLRRSFDEGKAGNFNRIMGKTMHVPGSPVELILNEVRSMELDYVEKILAEYLKTKSPPILEWAKSNFIQLATLICKRPGGSEGLFPGDPKPKEIEAMIEVQIGVILASLKALPQKFPT</sequence>
<evidence type="ECO:0000256" key="4">
    <source>
        <dbReference type="PROSITE-ProRule" id="PRU00335"/>
    </source>
</evidence>
<accession>A0AAT9FGA3</accession>
<evidence type="ECO:0000259" key="5">
    <source>
        <dbReference type="PROSITE" id="PS50977"/>
    </source>
</evidence>
<protein>
    <recommendedName>
        <fullName evidence="5">HTH tetR-type domain-containing protein</fullName>
    </recommendedName>
</protein>
<gene>
    <name evidence="6" type="ORF">NT6N_00510</name>
</gene>
<feature type="DNA-binding region" description="H-T-H motif" evidence="4">
    <location>
        <begin position="26"/>
        <end position="45"/>
    </location>
</feature>
<dbReference type="PROSITE" id="PS50977">
    <property type="entry name" value="HTH_TETR_2"/>
    <property type="match status" value="1"/>
</dbReference>
<dbReference type="PANTHER" id="PTHR30055:SF234">
    <property type="entry name" value="HTH-TYPE TRANSCRIPTIONAL REGULATOR BETI"/>
    <property type="match status" value="1"/>
</dbReference>
<evidence type="ECO:0000313" key="6">
    <source>
        <dbReference type="EMBL" id="BDS05011.1"/>
    </source>
</evidence>
<dbReference type="AlphaFoldDB" id="A0AAT9FGA3"/>